<evidence type="ECO:0000313" key="1">
    <source>
        <dbReference type="EMBL" id="GAG41302.1"/>
    </source>
</evidence>
<organism evidence="1">
    <name type="scientific">marine sediment metagenome</name>
    <dbReference type="NCBI Taxonomy" id="412755"/>
    <lineage>
        <taxon>unclassified sequences</taxon>
        <taxon>metagenomes</taxon>
        <taxon>ecological metagenomes</taxon>
    </lineage>
</organism>
<protein>
    <submittedName>
        <fullName evidence="1">Uncharacterized protein</fullName>
    </submittedName>
</protein>
<dbReference type="AlphaFoldDB" id="X0Y1R9"/>
<sequence length="39" mass="4538">QNLTLDKNKGIQTVNLLKNHSKNDIRKRAIIIQLLKKVK</sequence>
<feature type="non-terminal residue" evidence="1">
    <location>
        <position position="1"/>
    </location>
</feature>
<comment type="caution">
    <text evidence="1">The sequence shown here is derived from an EMBL/GenBank/DDBJ whole genome shotgun (WGS) entry which is preliminary data.</text>
</comment>
<proteinExistence type="predicted"/>
<accession>X0Y1R9</accession>
<dbReference type="EMBL" id="BARS01041034">
    <property type="protein sequence ID" value="GAG41302.1"/>
    <property type="molecule type" value="Genomic_DNA"/>
</dbReference>
<reference evidence="1" key="1">
    <citation type="journal article" date="2014" name="Front. Microbiol.">
        <title>High frequency of phylogenetically diverse reductive dehalogenase-homologous genes in deep subseafloor sedimentary metagenomes.</title>
        <authorList>
            <person name="Kawai M."/>
            <person name="Futagami T."/>
            <person name="Toyoda A."/>
            <person name="Takaki Y."/>
            <person name="Nishi S."/>
            <person name="Hori S."/>
            <person name="Arai W."/>
            <person name="Tsubouchi T."/>
            <person name="Morono Y."/>
            <person name="Uchiyama I."/>
            <person name="Ito T."/>
            <person name="Fujiyama A."/>
            <person name="Inagaki F."/>
            <person name="Takami H."/>
        </authorList>
    </citation>
    <scope>NUCLEOTIDE SEQUENCE</scope>
    <source>
        <strain evidence="1">Expedition CK06-06</strain>
    </source>
</reference>
<name>X0Y1R9_9ZZZZ</name>
<gene>
    <name evidence="1" type="ORF">S01H1_62471</name>
</gene>